<protein>
    <recommendedName>
        <fullName evidence="5">RNA polymerase I-specific transcription initiation factor RRN3</fullName>
    </recommendedName>
</protein>
<dbReference type="GO" id="GO:0006361">
    <property type="term" value="P:transcription initiation at RNA polymerase I promoter"/>
    <property type="evidence" value="ECO:0007669"/>
    <property type="project" value="InterPro"/>
</dbReference>
<dbReference type="OrthoDB" id="26970at2759"/>
<dbReference type="PANTHER" id="PTHR12790:SF0">
    <property type="entry name" value="RNA POLYMERASE I-SPECIFIC TRANSCRIPTION INITIATION FACTOR RRN3-RELATED"/>
    <property type="match status" value="1"/>
</dbReference>
<name>A0A507EM80_9FUNG</name>
<comment type="similarity">
    <text evidence="1">Belongs to the RRN3 family.</text>
</comment>
<dbReference type="Proteomes" id="UP000320333">
    <property type="component" value="Unassembled WGS sequence"/>
</dbReference>
<feature type="region of interest" description="Disordered" evidence="2">
    <location>
        <begin position="349"/>
        <end position="374"/>
    </location>
</feature>
<accession>A0A507EM80</accession>
<dbReference type="GO" id="GO:0001042">
    <property type="term" value="F:RNA polymerase I core binding"/>
    <property type="evidence" value="ECO:0007669"/>
    <property type="project" value="TreeGrafter"/>
</dbReference>
<dbReference type="PANTHER" id="PTHR12790">
    <property type="entry name" value="TRANSCRIPTION INITIATION FACTOR IA RRN3"/>
    <property type="match status" value="1"/>
</dbReference>
<feature type="region of interest" description="Disordered" evidence="2">
    <location>
        <begin position="1"/>
        <end position="69"/>
    </location>
</feature>
<proteinExistence type="inferred from homology"/>
<evidence type="ECO:0000256" key="2">
    <source>
        <dbReference type="SAM" id="MobiDB-lite"/>
    </source>
</evidence>
<evidence type="ECO:0000313" key="4">
    <source>
        <dbReference type="Proteomes" id="UP000320333"/>
    </source>
</evidence>
<sequence length="727" mass="81265">MGMYRIVDRQLASPPRTPLIETAPLDTIVNRKKRQEASSRLKREPSEEARDESSGHKRPRVSVSERESLSESVDQSVAALDSTKEWTYATALQTLSLALSRGSTDAVAALLNPTDRGARRLPAAQLECWLAALSGCVSRMQSLSLVHAVLRIDWLRVNSVSFVNEYGRLMENLVSANASFAAPVLQMLVSSLRSACVDKESPALLSSKFDSIHSILAGVLRLIPSAPSLLTPLISENFPHKTESAEQNMWYLKNLMRLASYAPVLENSIWIVVVDKLVQIDVEIQTSLDDLDEDEYDSVLQHCFDFDGAELDSPDLLASPNTFASAGKAARSAADIPDGELSMESLYDEEYDQSDSDSNSDSDIESDEDENDDEFEIEVAPVITDFREMAGKLDSMLQYLLQQVTRFHKAHEKEEFVLEGFFSNLLNAFERTVLPTHKCRYTQFLFFHATSLSSKWCEGFLVLLAQKSFDVSTPAILRVSAVSYLSSFISRATFLDKQSLLQCLRLLTAWCVQYVEANETGKTNPDMKRDLVFYSTVQAVLYIFCFRWREIVDDGGRGAGASVQLPDEMAGFQRIVMSKFAPLQICTKSIVSEFARITHKLDILYCYSLMKRSDSLNSVNATENGSKSNALSDQQNPATNQSQTLYIVTDTLDAFFPFDPCNLLMSRKIIQPYYAEWKDEEEEELEGVHIEPLVAQDVGSFGTSFSDTLSASLDNVLSFEGIREGLY</sequence>
<evidence type="ECO:0000256" key="1">
    <source>
        <dbReference type="ARBA" id="ARBA00010098"/>
    </source>
</evidence>
<reference evidence="3 4" key="1">
    <citation type="journal article" date="2019" name="Sci. Rep.">
        <title>Comparative genomics of chytrid fungi reveal insights into the obligate biotrophic and pathogenic lifestyle of Synchytrium endobioticum.</title>
        <authorList>
            <person name="van de Vossenberg B.T.L.H."/>
            <person name="Warris S."/>
            <person name="Nguyen H.D.T."/>
            <person name="van Gent-Pelzer M.P.E."/>
            <person name="Joly D.L."/>
            <person name="van de Geest H.C."/>
            <person name="Bonants P.J.M."/>
            <person name="Smith D.S."/>
            <person name="Levesque C.A."/>
            <person name="van der Lee T.A.J."/>
        </authorList>
    </citation>
    <scope>NUCLEOTIDE SEQUENCE [LARGE SCALE GENOMIC DNA]</scope>
    <source>
        <strain evidence="3 4">CBS 675.73</strain>
    </source>
</reference>
<dbReference type="EMBL" id="QEAP01000493">
    <property type="protein sequence ID" value="TPX65359.1"/>
    <property type="molecule type" value="Genomic_DNA"/>
</dbReference>
<dbReference type="GO" id="GO:0005634">
    <property type="term" value="C:nucleus"/>
    <property type="evidence" value="ECO:0007669"/>
    <property type="project" value="TreeGrafter"/>
</dbReference>
<evidence type="ECO:0008006" key="5">
    <source>
        <dbReference type="Google" id="ProtNLM"/>
    </source>
</evidence>
<dbReference type="GO" id="GO:0001181">
    <property type="term" value="F:RNA polymerase I general transcription initiation factor activity"/>
    <property type="evidence" value="ECO:0007669"/>
    <property type="project" value="InterPro"/>
</dbReference>
<keyword evidence="4" id="KW-1185">Reference proteome</keyword>
<dbReference type="InterPro" id="IPR007991">
    <property type="entry name" value="RNA_pol_I_trans_ini_fac_RRN3"/>
</dbReference>
<gene>
    <name evidence="3" type="ORF">CcCBS67573_g08143</name>
</gene>
<dbReference type="AlphaFoldDB" id="A0A507EM80"/>
<comment type="caution">
    <text evidence="3">The sequence shown here is derived from an EMBL/GenBank/DDBJ whole genome shotgun (WGS) entry which is preliminary data.</text>
</comment>
<evidence type="ECO:0000313" key="3">
    <source>
        <dbReference type="EMBL" id="TPX65359.1"/>
    </source>
</evidence>
<organism evidence="3 4">
    <name type="scientific">Chytriomyces confervae</name>
    <dbReference type="NCBI Taxonomy" id="246404"/>
    <lineage>
        <taxon>Eukaryota</taxon>
        <taxon>Fungi</taxon>
        <taxon>Fungi incertae sedis</taxon>
        <taxon>Chytridiomycota</taxon>
        <taxon>Chytridiomycota incertae sedis</taxon>
        <taxon>Chytridiomycetes</taxon>
        <taxon>Chytridiales</taxon>
        <taxon>Chytriomycetaceae</taxon>
        <taxon>Chytriomyces</taxon>
    </lineage>
</organism>
<dbReference type="Pfam" id="PF05327">
    <property type="entry name" value="RRN3"/>
    <property type="match status" value="1"/>
</dbReference>
<feature type="compositionally biased region" description="Basic and acidic residues" evidence="2">
    <location>
        <begin position="35"/>
        <end position="55"/>
    </location>
</feature>
<dbReference type="STRING" id="246404.A0A507EM80"/>